<gene>
    <name evidence="7" type="ORF">G3O08_10490</name>
</gene>
<dbReference type="Proteomes" id="UP000486602">
    <property type="component" value="Unassembled WGS sequence"/>
</dbReference>
<keyword evidence="8" id="KW-1185">Reference proteome</keyword>
<keyword evidence="6" id="KW-1133">Transmembrane helix</keyword>
<dbReference type="PANTHER" id="PTHR43646:SF2">
    <property type="entry name" value="GLYCOSYLTRANSFERASE 2-LIKE DOMAIN-CONTAINING PROTEIN"/>
    <property type="match status" value="1"/>
</dbReference>
<sequence>MIKLSVIIPSSDSPATVQKFLPGILAAIEDCDTTEVILVDAWDRESKRNYVESLGVKYVFAGKARRSFQSNFGAKAATGILLFFLHIDSKPPRGFDAIISASANDGFESGSFKLKFASSSRFLAAFAWFTKFKWSIARGGDQGLFVKRAVFDEVGGYKNAWQIMEDVDLARKLIKRKTFAILRPALVTSARKYERVGIIKLQFLFTVITILYWMGISNKTIYRFYLKYVEERKDVPPVQV</sequence>
<dbReference type="RefSeq" id="WP_163285318.1">
    <property type="nucleotide sequence ID" value="NZ_JAAGVY010000017.1"/>
</dbReference>
<dbReference type="EMBL" id="JAAGVY010000017">
    <property type="protein sequence ID" value="NEN23926.1"/>
    <property type="molecule type" value="Genomic_DNA"/>
</dbReference>
<evidence type="ECO:0000256" key="4">
    <source>
        <dbReference type="ARBA" id="ARBA00022679"/>
    </source>
</evidence>
<name>A0A7K3WQX7_9FLAO</name>
<reference evidence="7 8" key="1">
    <citation type="submission" date="2020-02" db="EMBL/GenBank/DDBJ databases">
        <title>Out from the shadows clarifying the taxonomy of the family Cryomorphaceae and related taxa by utilizing the GTDB taxonomic framework.</title>
        <authorList>
            <person name="Bowman J.P."/>
        </authorList>
    </citation>
    <scope>NUCLEOTIDE SEQUENCE [LARGE SCALE GENOMIC DNA]</scope>
    <source>
        <strain evidence="7 8">QSSC 1-22</strain>
    </source>
</reference>
<keyword evidence="6" id="KW-0812">Transmembrane</keyword>
<evidence type="ECO:0000256" key="1">
    <source>
        <dbReference type="ARBA" id="ARBA00004236"/>
    </source>
</evidence>
<keyword evidence="4 7" id="KW-0808">Transferase</keyword>
<dbReference type="InterPro" id="IPR029044">
    <property type="entry name" value="Nucleotide-diphossugar_trans"/>
</dbReference>
<evidence type="ECO:0000256" key="3">
    <source>
        <dbReference type="ARBA" id="ARBA00022676"/>
    </source>
</evidence>
<accession>A0A7K3WQX7</accession>
<organism evidence="7 8">
    <name type="scientific">Cryomorpha ignava</name>
    <dbReference type="NCBI Taxonomy" id="101383"/>
    <lineage>
        <taxon>Bacteria</taxon>
        <taxon>Pseudomonadati</taxon>
        <taxon>Bacteroidota</taxon>
        <taxon>Flavobacteriia</taxon>
        <taxon>Flavobacteriales</taxon>
        <taxon>Cryomorphaceae</taxon>
        <taxon>Cryomorpha</taxon>
    </lineage>
</organism>
<dbReference type="Gene3D" id="3.90.550.10">
    <property type="entry name" value="Spore Coat Polysaccharide Biosynthesis Protein SpsA, Chain A"/>
    <property type="match status" value="1"/>
</dbReference>
<keyword evidence="2" id="KW-1003">Cell membrane</keyword>
<comment type="subcellular location">
    <subcellularLocation>
        <location evidence="1">Cell membrane</location>
    </subcellularLocation>
</comment>
<evidence type="ECO:0000313" key="8">
    <source>
        <dbReference type="Proteomes" id="UP000486602"/>
    </source>
</evidence>
<dbReference type="PANTHER" id="PTHR43646">
    <property type="entry name" value="GLYCOSYLTRANSFERASE"/>
    <property type="match status" value="1"/>
</dbReference>
<dbReference type="GO" id="GO:0005886">
    <property type="term" value="C:plasma membrane"/>
    <property type="evidence" value="ECO:0007669"/>
    <property type="project" value="UniProtKB-SubCell"/>
</dbReference>
<dbReference type="GO" id="GO:0016757">
    <property type="term" value="F:glycosyltransferase activity"/>
    <property type="evidence" value="ECO:0007669"/>
    <property type="project" value="UniProtKB-KW"/>
</dbReference>
<dbReference type="SUPFAM" id="SSF53448">
    <property type="entry name" value="Nucleotide-diphospho-sugar transferases"/>
    <property type="match status" value="1"/>
</dbReference>
<evidence type="ECO:0000256" key="5">
    <source>
        <dbReference type="ARBA" id="ARBA00023136"/>
    </source>
</evidence>
<dbReference type="AlphaFoldDB" id="A0A7K3WQX7"/>
<keyword evidence="5 6" id="KW-0472">Membrane</keyword>
<evidence type="ECO:0000256" key="2">
    <source>
        <dbReference type="ARBA" id="ARBA00022475"/>
    </source>
</evidence>
<keyword evidence="3" id="KW-0328">Glycosyltransferase</keyword>
<evidence type="ECO:0000256" key="6">
    <source>
        <dbReference type="SAM" id="Phobius"/>
    </source>
</evidence>
<evidence type="ECO:0000313" key="7">
    <source>
        <dbReference type="EMBL" id="NEN23926.1"/>
    </source>
</evidence>
<proteinExistence type="predicted"/>
<comment type="caution">
    <text evidence="7">The sequence shown here is derived from an EMBL/GenBank/DDBJ whole genome shotgun (WGS) entry which is preliminary data.</text>
</comment>
<feature type="transmembrane region" description="Helical" evidence="6">
    <location>
        <begin position="198"/>
        <end position="216"/>
    </location>
</feature>
<protein>
    <submittedName>
        <fullName evidence="7">Glycosyltransferase family 2 protein</fullName>
    </submittedName>
</protein>